<evidence type="ECO:0000256" key="3">
    <source>
        <dbReference type="ARBA" id="ARBA00020976"/>
    </source>
</evidence>
<dbReference type="InterPro" id="IPR007265">
    <property type="entry name" value="COG_su3"/>
</dbReference>
<name>A0AA91Q205_CLALS</name>
<comment type="caution">
    <text evidence="10">The sequence shown here is derived from an EMBL/GenBank/DDBJ whole genome shotgun (WGS) entry which is preliminary data.</text>
</comment>
<dbReference type="Pfam" id="PF20671">
    <property type="entry name" value="COG3_C"/>
    <property type="match status" value="1"/>
</dbReference>
<dbReference type="GO" id="GO:0000139">
    <property type="term" value="C:Golgi membrane"/>
    <property type="evidence" value="ECO:0007669"/>
    <property type="project" value="UniProtKB-SubCell"/>
</dbReference>
<dbReference type="PANTHER" id="PTHR13302">
    <property type="entry name" value="CONSERVED OLIGOMERIC GOLGI COMPLEX COMPONENT 3"/>
    <property type="match status" value="1"/>
</dbReference>
<evidence type="ECO:0000256" key="7">
    <source>
        <dbReference type="ARBA" id="ARBA00023136"/>
    </source>
</evidence>
<dbReference type="PROSITE" id="PS50180">
    <property type="entry name" value="GAE"/>
    <property type="match status" value="1"/>
</dbReference>
<feature type="domain" description="GAE" evidence="9">
    <location>
        <begin position="1"/>
        <end position="84"/>
    </location>
</feature>
<dbReference type="InterPro" id="IPR048320">
    <property type="entry name" value="COG3_N"/>
</dbReference>
<proteinExistence type="inferred from homology"/>
<keyword evidence="6" id="KW-0333">Golgi apparatus</keyword>
<dbReference type="InterPro" id="IPR048685">
    <property type="entry name" value="COG3_C"/>
</dbReference>
<dbReference type="GO" id="GO:0032258">
    <property type="term" value="P:cytoplasm to vacuole targeting by the Cvt pathway"/>
    <property type="evidence" value="ECO:0007669"/>
    <property type="project" value="TreeGrafter"/>
</dbReference>
<evidence type="ECO:0000256" key="1">
    <source>
        <dbReference type="ARBA" id="ARBA00004395"/>
    </source>
</evidence>
<dbReference type="InterPro" id="IPR008153">
    <property type="entry name" value="GAE_dom"/>
</dbReference>
<evidence type="ECO:0000256" key="6">
    <source>
        <dbReference type="ARBA" id="ARBA00023034"/>
    </source>
</evidence>
<dbReference type="AlphaFoldDB" id="A0AA91Q205"/>
<dbReference type="Pfam" id="PF04136">
    <property type="entry name" value="COG3_N"/>
    <property type="match status" value="1"/>
</dbReference>
<evidence type="ECO:0000259" key="9">
    <source>
        <dbReference type="PROSITE" id="PS50180"/>
    </source>
</evidence>
<accession>A0AA91Q205</accession>
<organism evidence="10 11">
    <name type="scientific">Clavispora lusitaniae</name>
    <name type="common">Candida lusitaniae</name>
    <dbReference type="NCBI Taxonomy" id="36911"/>
    <lineage>
        <taxon>Eukaryota</taxon>
        <taxon>Fungi</taxon>
        <taxon>Dikarya</taxon>
        <taxon>Ascomycota</taxon>
        <taxon>Saccharomycotina</taxon>
        <taxon>Pichiomycetes</taxon>
        <taxon>Metschnikowiaceae</taxon>
        <taxon>Clavispora</taxon>
    </lineage>
</organism>
<reference evidence="10 11" key="1">
    <citation type="submission" date="2017-04" db="EMBL/GenBank/DDBJ databases">
        <title>Draft genome of the yeast Clavispora lusitaniae type strain CBS 6936.</title>
        <authorList>
            <person name="Durrens P."/>
            <person name="Klopp C."/>
            <person name="Biteau N."/>
            <person name="Fitton-Ouhabi V."/>
            <person name="Dementhon K."/>
            <person name="Accoceberry I."/>
            <person name="Sherman D.J."/>
            <person name="Noel T."/>
        </authorList>
    </citation>
    <scope>NUCLEOTIDE SEQUENCE [LARGE SCALE GENOMIC DNA]</scope>
    <source>
        <strain evidence="10 11">CBS 6936</strain>
    </source>
</reference>
<keyword evidence="7" id="KW-0472">Membrane</keyword>
<dbReference type="GO" id="GO:0005801">
    <property type="term" value="C:cis-Golgi network"/>
    <property type="evidence" value="ECO:0007669"/>
    <property type="project" value="InterPro"/>
</dbReference>
<dbReference type="GO" id="GO:0006891">
    <property type="term" value="P:intra-Golgi vesicle-mediated transport"/>
    <property type="evidence" value="ECO:0007669"/>
    <property type="project" value="TreeGrafter"/>
</dbReference>
<dbReference type="EMBL" id="LYUB02000005">
    <property type="protein sequence ID" value="OVF09267.1"/>
    <property type="molecule type" value="Genomic_DNA"/>
</dbReference>
<evidence type="ECO:0000256" key="2">
    <source>
        <dbReference type="ARBA" id="ARBA00009936"/>
    </source>
</evidence>
<evidence type="ECO:0000313" key="10">
    <source>
        <dbReference type="EMBL" id="OVF09267.1"/>
    </source>
</evidence>
<comment type="similarity">
    <text evidence="2">Belongs to the COG3 family.</text>
</comment>
<comment type="subcellular location">
    <subcellularLocation>
        <location evidence="1">Golgi apparatus membrane</location>
        <topology evidence="1">Peripheral membrane protein</topology>
    </subcellularLocation>
</comment>
<keyword evidence="4" id="KW-0813">Transport</keyword>
<dbReference type="GO" id="GO:0006914">
    <property type="term" value="P:autophagy"/>
    <property type="evidence" value="ECO:0007669"/>
    <property type="project" value="TreeGrafter"/>
</dbReference>
<dbReference type="Proteomes" id="UP000195602">
    <property type="component" value="Unassembled WGS sequence"/>
</dbReference>
<evidence type="ECO:0000256" key="8">
    <source>
        <dbReference type="ARBA" id="ARBA00031339"/>
    </source>
</evidence>
<evidence type="ECO:0000313" key="11">
    <source>
        <dbReference type="Proteomes" id="UP000195602"/>
    </source>
</evidence>
<dbReference type="PANTHER" id="PTHR13302:SF8">
    <property type="entry name" value="CONSERVED OLIGOMERIC GOLGI COMPLEX SUBUNIT 3"/>
    <property type="match status" value="1"/>
</dbReference>
<dbReference type="GO" id="GO:0007030">
    <property type="term" value="P:Golgi organization"/>
    <property type="evidence" value="ECO:0007669"/>
    <property type="project" value="TreeGrafter"/>
</dbReference>
<evidence type="ECO:0000256" key="4">
    <source>
        <dbReference type="ARBA" id="ARBA00022448"/>
    </source>
</evidence>
<protein>
    <recommendedName>
        <fullName evidence="3">Conserved oligomeric Golgi complex subunit 3</fullName>
    </recommendedName>
    <alternativeName>
        <fullName evidence="8">Component of oligomeric Golgi complex 3</fullName>
    </alternativeName>
</protein>
<dbReference type="GO" id="GO:0017119">
    <property type="term" value="C:Golgi transport complex"/>
    <property type="evidence" value="ECO:0007669"/>
    <property type="project" value="TreeGrafter"/>
</dbReference>
<sequence>MTRERSKSVVQKIAFDVPSYKKEDLKLEDESIEARNVHNPTIPTQPHPVAGPTQFTSRNRAKSLSHLSLKGQNLAHELPVTSYPFTEKERDQLTQNFLDTLNYNSVLDSEYIADINDLFDDEVLAFKSDCDMNIGQMRHIIAENKSILSQVNALTMQFDKVTQDTSEFASQSTALMNTYNDLENKVTKIGEVLKMFEHLEKITKSLVSSGNAVIRTGRISSILTQLQDCLDFLEAHSEYKDSELYSLRYRQCMTRGLTLIRNYLIDYLKTMHSSFSQKLVSKDTTNLTLDIYMYSEPVKELTKQEGPCQFSTLLGAIVERCQGHEEYQGLVSDVLQQYFKFRLSLIDQYIEKQNSQQQSDASKTDGKAVNDTVMYCQKQISVYKKLLEKEYSLFVKFCPVDAFPQSQQKMIYDQLYNFFKEALEPLYDEVRNRVLREQSISELCHLTNLLASYYEYEDDVSVISSNDGKIEYGELFEPMIDDAQSRLVFRIQNFIDNKLLKYKPHPEDLQLGNRKSNSEGKRRDSGLQDVEENLFPSLYAPLGIALTILSNIYELLNSMVFDDIAHHIVHSCIYMLKNGAMKLAITHLGPIDAKLFYLKNLIALKNQLNNFDIQFVRTETTLDFTSGIQELIQIFRNGQLYVKFNQTGGFLELVKKSTPKVINNMIDAKHEIELELSNAVNDLVTECANAICEPIFIDNELSLQEKSVQLNDNVLMKIPQFYSQILSFVEEKEVVMYLVDLTVNLISSTYEKYYSSLQDKLAKKEYSPQDIDDVMEPETFYNFVNEAVSDLNSQNEHVEFNEACFEDVKSPEPIFENPSS</sequence>
<keyword evidence="5" id="KW-0653">Protein transport</keyword>
<dbReference type="KEGG" id="clus:A9F13_05g00528"/>
<gene>
    <name evidence="10" type="ORF">A9F13_05g00528</name>
</gene>
<evidence type="ECO:0000256" key="5">
    <source>
        <dbReference type="ARBA" id="ARBA00022927"/>
    </source>
</evidence>